<sequence length="469" mass="49424">MQALFCGIDIGTTNIKAVLVDADGRTHATKTRPTPRTRDETGPVTNASALVAAVEALIFATWRASGAIRPIVAISSAGVGEDGLTVAPGTLAPTSVSIPWFDRRAAAEAEDLQQRLPSSTLTGIVFEPTRTAAKWLWLARHSENDAGLWLALTDYPLAVWSGRPFMSETLAARTACYDVTARAWIPELLAAARAPDLPPVLAAGAVIGAMQAGPLTQSGACSTETMLVAGGHDHPVAASFIRRLDRDAIVDSLGTAELIYAEASHYAPRPGTSLVHSVPITAAAGQSISYVFEFGEAMRVLGPAPDWQAALGRISTADFASDPPWLPSRSALAALAHTDGGAGNGAMLSHLPALLEGCAFVTRSVIDEMLHAGVKESPVYSSGGWSRSDPLMRWRATLLGRPLFRIDESEQAGVGAALLARDSVGSGGDKAMPHARVDRFDPDPSAAAFHTERFSFVQADLTSLRALRH</sequence>
<feature type="domain" description="Carbohydrate kinase FGGY N-terminal" evidence="4">
    <location>
        <begin position="6"/>
        <end position="238"/>
    </location>
</feature>
<protein>
    <submittedName>
        <fullName evidence="6">Xylulokinase</fullName>
    </submittedName>
</protein>
<keyword evidence="7" id="KW-1185">Reference proteome</keyword>
<evidence type="ECO:0000256" key="2">
    <source>
        <dbReference type="ARBA" id="ARBA00022679"/>
    </source>
</evidence>
<evidence type="ECO:0000259" key="5">
    <source>
        <dbReference type="Pfam" id="PF02782"/>
    </source>
</evidence>
<dbReference type="Proteomes" id="UP000184485">
    <property type="component" value="Unassembled WGS sequence"/>
</dbReference>
<name>A0A1M5I837_9HYPH</name>
<dbReference type="Pfam" id="PF00370">
    <property type="entry name" value="FGGY_N"/>
    <property type="match status" value="1"/>
</dbReference>
<dbReference type="InterPro" id="IPR018484">
    <property type="entry name" value="FGGY_N"/>
</dbReference>
<dbReference type="InterPro" id="IPR050406">
    <property type="entry name" value="FGGY_Carb_Kinase"/>
</dbReference>
<evidence type="ECO:0000313" key="7">
    <source>
        <dbReference type="Proteomes" id="UP000184485"/>
    </source>
</evidence>
<dbReference type="PIRSF" id="PIRSF000538">
    <property type="entry name" value="GlpK"/>
    <property type="match status" value="1"/>
</dbReference>
<dbReference type="CDD" id="cd07773">
    <property type="entry name" value="ASKHA_NBD_FGGY_FK"/>
    <property type="match status" value="1"/>
</dbReference>
<keyword evidence="2" id="KW-0808">Transferase</keyword>
<dbReference type="Pfam" id="PF02782">
    <property type="entry name" value="FGGY_C"/>
    <property type="match status" value="1"/>
</dbReference>
<accession>A0A1M5I837</accession>
<reference evidence="6 7" key="1">
    <citation type="submission" date="2016-11" db="EMBL/GenBank/DDBJ databases">
        <authorList>
            <person name="Jaros S."/>
            <person name="Januszkiewicz K."/>
            <person name="Wedrychowicz H."/>
        </authorList>
    </citation>
    <scope>NUCLEOTIDE SEQUENCE [LARGE SCALE GENOMIC DNA]</scope>
    <source>
        <strain evidence="6 7">DSM 19436</strain>
    </source>
</reference>
<comment type="similarity">
    <text evidence="1">Belongs to the FGGY kinase family.</text>
</comment>
<proteinExistence type="inferred from homology"/>
<evidence type="ECO:0000256" key="1">
    <source>
        <dbReference type="ARBA" id="ARBA00009156"/>
    </source>
</evidence>
<dbReference type="OrthoDB" id="9805576at2"/>
<dbReference type="GO" id="GO:0016301">
    <property type="term" value="F:kinase activity"/>
    <property type="evidence" value="ECO:0007669"/>
    <property type="project" value="UniProtKB-KW"/>
</dbReference>
<dbReference type="PANTHER" id="PTHR43095">
    <property type="entry name" value="SUGAR KINASE"/>
    <property type="match status" value="1"/>
</dbReference>
<dbReference type="SUPFAM" id="SSF53067">
    <property type="entry name" value="Actin-like ATPase domain"/>
    <property type="match status" value="2"/>
</dbReference>
<keyword evidence="3 6" id="KW-0418">Kinase</keyword>
<dbReference type="RefSeq" id="WP_073055914.1">
    <property type="nucleotide sequence ID" value="NZ_FQUP01000004.1"/>
</dbReference>
<evidence type="ECO:0000259" key="4">
    <source>
        <dbReference type="Pfam" id="PF00370"/>
    </source>
</evidence>
<evidence type="ECO:0000256" key="3">
    <source>
        <dbReference type="ARBA" id="ARBA00022777"/>
    </source>
</evidence>
<dbReference type="Gene3D" id="3.30.420.40">
    <property type="match status" value="2"/>
</dbReference>
<gene>
    <name evidence="6" type="ORF">SAMN02745157_3783</name>
</gene>
<dbReference type="STRING" id="1122133.SAMN02745157_3783"/>
<dbReference type="GO" id="GO:0005975">
    <property type="term" value="P:carbohydrate metabolic process"/>
    <property type="evidence" value="ECO:0007669"/>
    <property type="project" value="InterPro"/>
</dbReference>
<dbReference type="InterPro" id="IPR000577">
    <property type="entry name" value="Carb_kinase_FGGY"/>
</dbReference>
<organism evidence="6 7">
    <name type="scientific">Kaistia soli DSM 19436</name>
    <dbReference type="NCBI Taxonomy" id="1122133"/>
    <lineage>
        <taxon>Bacteria</taxon>
        <taxon>Pseudomonadati</taxon>
        <taxon>Pseudomonadota</taxon>
        <taxon>Alphaproteobacteria</taxon>
        <taxon>Hyphomicrobiales</taxon>
        <taxon>Kaistiaceae</taxon>
        <taxon>Kaistia</taxon>
    </lineage>
</organism>
<dbReference type="InterPro" id="IPR043129">
    <property type="entry name" value="ATPase_NBD"/>
</dbReference>
<dbReference type="InterPro" id="IPR018485">
    <property type="entry name" value="FGGY_C"/>
</dbReference>
<feature type="domain" description="Carbohydrate kinase FGGY C-terminal" evidence="5">
    <location>
        <begin position="351"/>
        <end position="420"/>
    </location>
</feature>
<dbReference type="EMBL" id="FQUP01000004">
    <property type="protein sequence ID" value="SHG24279.1"/>
    <property type="molecule type" value="Genomic_DNA"/>
</dbReference>
<dbReference type="PANTHER" id="PTHR43095:SF5">
    <property type="entry name" value="XYLULOSE KINASE"/>
    <property type="match status" value="1"/>
</dbReference>
<evidence type="ECO:0000313" key="6">
    <source>
        <dbReference type="EMBL" id="SHG24279.1"/>
    </source>
</evidence>
<dbReference type="AlphaFoldDB" id="A0A1M5I837"/>